<keyword evidence="3" id="KW-1185">Reference proteome</keyword>
<feature type="transmembrane region" description="Helical" evidence="1">
    <location>
        <begin position="20"/>
        <end position="37"/>
    </location>
</feature>
<proteinExistence type="predicted"/>
<keyword evidence="1" id="KW-1133">Transmembrane helix</keyword>
<accession>A0ABZ1YZH3</accession>
<dbReference type="RefSeq" id="WP_327101465.1">
    <property type="nucleotide sequence ID" value="NZ_CP109149.1"/>
</dbReference>
<reference evidence="2" key="1">
    <citation type="submission" date="2022-10" db="EMBL/GenBank/DDBJ databases">
        <title>The complete genomes of actinobacterial strains from the NBC collection.</title>
        <authorList>
            <person name="Joergensen T.S."/>
            <person name="Alvarez Arevalo M."/>
            <person name="Sterndorff E.B."/>
            <person name="Faurdal D."/>
            <person name="Vuksanovic O."/>
            <person name="Mourched A.-S."/>
            <person name="Charusanti P."/>
            <person name="Shaw S."/>
            <person name="Blin K."/>
            <person name="Weber T."/>
        </authorList>
    </citation>
    <scope>NUCLEOTIDE SEQUENCE</scope>
    <source>
        <strain evidence="2">NBC_01482</strain>
    </source>
</reference>
<evidence type="ECO:0000313" key="2">
    <source>
        <dbReference type="EMBL" id="WUV48436.1"/>
    </source>
</evidence>
<dbReference type="EMBL" id="CP109441">
    <property type="protein sequence ID" value="WUV48436.1"/>
    <property type="molecule type" value="Genomic_DNA"/>
</dbReference>
<feature type="transmembrane region" description="Helical" evidence="1">
    <location>
        <begin position="43"/>
        <end position="61"/>
    </location>
</feature>
<evidence type="ECO:0000256" key="1">
    <source>
        <dbReference type="SAM" id="Phobius"/>
    </source>
</evidence>
<sequence>MTVTHKRFHRPAGVDRGTALLASATCLVFVVGIATITRSFPTSAAAAGCIAAGLALTLGILPHSR</sequence>
<gene>
    <name evidence="2" type="ORF">OG563_09705</name>
</gene>
<protein>
    <submittedName>
        <fullName evidence="2">Uncharacterized protein</fullName>
    </submittedName>
</protein>
<keyword evidence="1" id="KW-0812">Transmembrane</keyword>
<keyword evidence="1" id="KW-0472">Membrane</keyword>
<name>A0ABZ1YZH3_9NOCA</name>
<organism evidence="2 3">
    <name type="scientific">Nocardia vinacea</name>
    <dbReference type="NCBI Taxonomy" id="96468"/>
    <lineage>
        <taxon>Bacteria</taxon>
        <taxon>Bacillati</taxon>
        <taxon>Actinomycetota</taxon>
        <taxon>Actinomycetes</taxon>
        <taxon>Mycobacteriales</taxon>
        <taxon>Nocardiaceae</taxon>
        <taxon>Nocardia</taxon>
    </lineage>
</organism>
<evidence type="ECO:0000313" key="3">
    <source>
        <dbReference type="Proteomes" id="UP001432062"/>
    </source>
</evidence>
<dbReference type="Proteomes" id="UP001432062">
    <property type="component" value="Chromosome"/>
</dbReference>